<organism evidence="2 3">
    <name type="scientific">Sinorhizobium saheli</name>
    <dbReference type="NCBI Taxonomy" id="36856"/>
    <lineage>
        <taxon>Bacteria</taxon>
        <taxon>Pseudomonadati</taxon>
        <taxon>Pseudomonadota</taxon>
        <taxon>Alphaproteobacteria</taxon>
        <taxon>Hyphomicrobiales</taxon>
        <taxon>Rhizobiaceae</taxon>
        <taxon>Sinorhizobium/Ensifer group</taxon>
        <taxon>Sinorhizobium</taxon>
    </lineage>
</organism>
<dbReference type="InterPro" id="IPR000594">
    <property type="entry name" value="ThiF_NAD_FAD-bd"/>
</dbReference>
<comment type="caution">
    <text evidence="2">The sequence shown here is derived from an EMBL/GenBank/DDBJ whole genome shotgun (WGS) entry which is preliminary data.</text>
</comment>
<sequence length="578" mass="63125">MKPYTDFESPPALTVTRGGRRRLAELEKLYSVAGESLLVDEEEAAAGILRIEFSWPLIDGRAIGLRAVYPDTFPRLRPHVFLTCDPSQYPERHCGPEGALCLLGRDTRYWQANMSLAEILDENLAHVLDGTGAEDPQGEPIEYWWNSLGQGSGSFVLVDSRWKLSGYDEGTVDVLVNASRTEIGRTIRAAILNVNAGDGSLLEERVAPLPAAISSTAIRASFPWRRDDQLSLPTGSDEQTMGKVAYGKTYVTCDGADIRLSFTVSKTELQHNEHGDAWVCGMAVQEHISRPSRSGPRHRGTVASIVPVFRDGEIDIGYRVPSVASLRGKRIAVVGLGALGSPAAVELARNGCTSLHLMDDDVVEPGNAIRWELGASSWGTKKQDALKRFIEREYPWTSVLAVPHRIGLPTGDRDRLNELLDSVDLVVDASAAPGVSYLLGDICRERGLSLISVFASPNLHGGAVVFHHPESGCPVCMAHANETPEGKPGHIPYPNGMNDESTLVQPPGCSELTFTGASFDLKELSLETVRMAVDVLSSPDEWTVSEVRTVNLHNVKRRMPPSWRIDPLERHPDCGCRS</sequence>
<dbReference type="SUPFAM" id="SSF69572">
    <property type="entry name" value="Activating enzymes of the ubiquitin-like proteins"/>
    <property type="match status" value="1"/>
</dbReference>
<dbReference type="InterPro" id="IPR035985">
    <property type="entry name" value="Ubiquitin-activating_enz"/>
</dbReference>
<evidence type="ECO:0000259" key="1">
    <source>
        <dbReference type="Pfam" id="PF00899"/>
    </source>
</evidence>
<gene>
    <name evidence="2" type="ORF">ATB98_00770</name>
</gene>
<keyword evidence="3" id="KW-1185">Reference proteome</keyword>
<evidence type="ECO:0000313" key="2">
    <source>
        <dbReference type="EMBL" id="OAP39502.1"/>
    </source>
</evidence>
<name>A0A178XXE3_SINSA</name>
<proteinExistence type="predicted"/>
<dbReference type="CDD" id="cd01483">
    <property type="entry name" value="E1_enzyme_family"/>
    <property type="match status" value="1"/>
</dbReference>
<dbReference type="InterPro" id="IPR045886">
    <property type="entry name" value="ThiF/MoeB/HesA"/>
</dbReference>
<feature type="domain" description="THIF-type NAD/FAD binding fold" evidence="1">
    <location>
        <begin position="324"/>
        <end position="485"/>
    </location>
</feature>
<reference evidence="2 3" key="1">
    <citation type="submission" date="2015-11" db="EMBL/GenBank/DDBJ databases">
        <title>Ensifer anhuiense sp. nov., an effective nitrogen fixation bacterium with Glycine soja.</title>
        <authorList>
            <person name="Yan H."/>
            <person name="Chen W."/>
        </authorList>
    </citation>
    <scope>NUCLEOTIDE SEQUENCE [LARGE SCALE GENOMIC DNA]</scope>
    <source>
        <strain evidence="2 3">LMG 7837</strain>
    </source>
</reference>
<dbReference type="STRING" id="36856.ATB98_00770"/>
<protein>
    <recommendedName>
        <fullName evidence="1">THIF-type NAD/FAD binding fold domain-containing protein</fullName>
    </recommendedName>
</protein>
<dbReference type="EMBL" id="LNQB01000091">
    <property type="protein sequence ID" value="OAP39502.1"/>
    <property type="molecule type" value="Genomic_DNA"/>
</dbReference>
<dbReference type="PANTHER" id="PTHR43267:SF3">
    <property type="entry name" value="THIF PROTEIN"/>
    <property type="match status" value="1"/>
</dbReference>
<dbReference type="Gene3D" id="3.40.50.720">
    <property type="entry name" value="NAD(P)-binding Rossmann-like Domain"/>
    <property type="match status" value="1"/>
</dbReference>
<dbReference type="Proteomes" id="UP000078507">
    <property type="component" value="Unassembled WGS sequence"/>
</dbReference>
<dbReference type="PANTHER" id="PTHR43267">
    <property type="entry name" value="TRNA THREONYLCARBAMOYLADENOSINE DEHYDRATASE"/>
    <property type="match status" value="1"/>
</dbReference>
<dbReference type="GO" id="GO:0008641">
    <property type="term" value="F:ubiquitin-like modifier activating enzyme activity"/>
    <property type="evidence" value="ECO:0007669"/>
    <property type="project" value="InterPro"/>
</dbReference>
<dbReference type="RefSeq" id="WP_066878031.1">
    <property type="nucleotide sequence ID" value="NZ_LNQB01000091.1"/>
</dbReference>
<dbReference type="AlphaFoldDB" id="A0A178XXE3"/>
<dbReference type="OrthoDB" id="9804150at2"/>
<evidence type="ECO:0000313" key="3">
    <source>
        <dbReference type="Proteomes" id="UP000078507"/>
    </source>
</evidence>
<dbReference type="Pfam" id="PF00899">
    <property type="entry name" value="ThiF"/>
    <property type="match status" value="1"/>
</dbReference>
<accession>A0A178XXE3</accession>
<dbReference type="GO" id="GO:0061503">
    <property type="term" value="F:tRNA threonylcarbamoyladenosine dehydratase"/>
    <property type="evidence" value="ECO:0007669"/>
    <property type="project" value="TreeGrafter"/>
</dbReference>
<dbReference type="GO" id="GO:0061504">
    <property type="term" value="P:cyclic threonylcarbamoyladenosine biosynthetic process"/>
    <property type="evidence" value="ECO:0007669"/>
    <property type="project" value="TreeGrafter"/>
</dbReference>